<dbReference type="GO" id="GO:0003677">
    <property type="term" value="F:DNA binding"/>
    <property type="evidence" value="ECO:0007669"/>
    <property type="project" value="UniProtKB-KW"/>
</dbReference>
<organism evidence="4 5">
    <name type="scientific">Pantoea coffeiphila</name>
    <dbReference type="NCBI Taxonomy" id="1465635"/>
    <lineage>
        <taxon>Bacteria</taxon>
        <taxon>Pseudomonadati</taxon>
        <taxon>Pseudomonadota</taxon>
        <taxon>Gammaproteobacteria</taxon>
        <taxon>Enterobacterales</taxon>
        <taxon>Erwiniaceae</taxon>
        <taxon>Pantoea</taxon>
    </lineage>
</organism>
<keyword evidence="5" id="KW-1185">Reference proteome</keyword>
<dbReference type="RefSeq" id="WP_105594240.1">
    <property type="nucleotide sequence ID" value="NZ_PDET01000014.1"/>
</dbReference>
<dbReference type="InterPro" id="IPR012884">
    <property type="entry name" value="Excisionase-like"/>
</dbReference>
<comment type="caution">
    <text evidence="4">The sequence shown here is derived from an EMBL/GenBank/DDBJ whole genome shotgun (WGS) entry which is preliminary data.</text>
</comment>
<dbReference type="Pfam" id="PF07825">
    <property type="entry name" value="Exc"/>
    <property type="match status" value="1"/>
</dbReference>
<keyword evidence="1" id="KW-0238">DNA-binding</keyword>
<proteinExistence type="predicted"/>
<dbReference type="OrthoDB" id="8859100at2"/>
<protein>
    <submittedName>
        <fullName evidence="4">Excisionase</fullName>
    </submittedName>
</protein>
<sequence>MAKLMTLTEWCDAHYTDKKPALTTLQKWARNGNFYPAAEKHGRQYRLREDAIYIKPQDVSLGKKIKETGSIAPAQTKFMEKVINGTAAHKLR</sequence>
<evidence type="ECO:0000256" key="1">
    <source>
        <dbReference type="ARBA" id="ARBA00023125"/>
    </source>
</evidence>
<dbReference type="AlphaFoldDB" id="A0A2S9I8B7"/>
<gene>
    <name evidence="4" type="ORF">CQW29_18635</name>
</gene>
<accession>A0A2S9I8B7</accession>
<evidence type="ECO:0000256" key="2">
    <source>
        <dbReference type="ARBA" id="ARBA00023172"/>
    </source>
</evidence>
<reference evidence="4 5" key="1">
    <citation type="submission" date="2017-10" db="EMBL/GenBank/DDBJ databases">
        <title>Draft genome of two endophytic bacteria isolated from 'guarana' Paullinia cupana (Mart.) Ducke.</title>
        <authorList>
            <person name="Siqueira K.A."/>
            <person name="Liotti R.G."/>
            <person name="Mendes T.A."/>
            <person name="Soares M.A."/>
        </authorList>
    </citation>
    <scope>NUCLEOTIDE SEQUENCE [LARGE SCALE GENOMIC DNA]</scope>
    <source>
        <strain evidence="4 5">342</strain>
    </source>
</reference>
<evidence type="ECO:0000313" key="5">
    <source>
        <dbReference type="Proteomes" id="UP000239181"/>
    </source>
</evidence>
<dbReference type="InterPro" id="IPR009061">
    <property type="entry name" value="DNA-bd_dom_put_sf"/>
</dbReference>
<evidence type="ECO:0000313" key="4">
    <source>
        <dbReference type="EMBL" id="PRD14021.1"/>
    </source>
</evidence>
<evidence type="ECO:0000259" key="3">
    <source>
        <dbReference type="Pfam" id="PF07825"/>
    </source>
</evidence>
<dbReference type="SUPFAM" id="SSF46955">
    <property type="entry name" value="Putative DNA-binding domain"/>
    <property type="match status" value="1"/>
</dbReference>
<dbReference type="Proteomes" id="UP000239181">
    <property type="component" value="Unassembled WGS sequence"/>
</dbReference>
<dbReference type="InterPro" id="IPR038137">
    <property type="entry name" value="Excisionase-like_sf"/>
</dbReference>
<name>A0A2S9I8B7_9GAMM</name>
<dbReference type="GO" id="GO:0006310">
    <property type="term" value="P:DNA recombination"/>
    <property type="evidence" value="ECO:0007669"/>
    <property type="project" value="UniProtKB-KW"/>
</dbReference>
<dbReference type="EMBL" id="PDET01000014">
    <property type="protein sequence ID" value="PRD14021.1"/>
    <property type="molecule type" value="Genomic_DNA"/>
</dbReference>
<feature type="domain" description="Excisionase-like" evidence="3">
    <location>
        <begin position="5"/>
        <end position="58"/>
    </location>
</feature>
<dbReference type="Gene3D" id="1.10.1660.20">
    <property type="match status" value="1"/>
</dbReference>
<keyword evidence="2" id="KW-0233">DNA recombination</keyword>